<feature type="signal peptide" evidence="1">
    <location>
        <begin position="1"/>
        <end position="22"/>
    </location>
</feature>
<feature type="chain" id="PRO_5046417423" evidence="1">
    <location>
        <begin position="23"/>
        <end position="143"/>
    </location>
</feature>
<evidence type="ECO:0000313" key="2">
    <source>
        <dbReference type="EMBL" id="GLH73380.1"/>
    </source>
</evidence>
<reference evidence="2 3" key="1">
    <citation type="journal article" date="2023" name="Antonie Van Leeuwenhoek">
        <title>Mesoterricola silvestris gen. nov., sp. nov., Mesoterricola sediminis sp. nov., Geothrix oryzae sp. nov., Geothrix edaphica sp. nov., Geothrix rubra sp. nov., and Geothrix limicola sp. nov., six novel members of Acidobacteriota isolated from soils.</title>
        <authorList>
            <person name="Itoh H."/>
            <person name="Sugisawa Y."/>
            <person name="Mise K."/>
            <person name="Xu Z."/>
            <person name="Kuniyasu M."/>
            <person name="Ushijima N."/>
            <person name="Kawano K."/>
            <person name="Kobayashi E."/>
            <person name="Shiratori Y."/>
            <person name="Masuda Y."/>
            <person name="Senoo K."/>
        </authorList>
    </citation>
    <scope>NUCLEOTIDE SEQUENCE [LARGE SCALE GENOMIC DNA]</scope>
    <source>
        <strain evidence="2 3">Red804</strain>
    </source>
</reference>
<evidence type="ECO:0000256" key="1">
    <source>
        <dbReference type="SAM" id="SignalP"/>
    </source>
</evidence>
<evidence type="ECO:0000313" key="3">
    <source>
        <dbReference type="Proteomes" id="UP001165069"/>
    </source>
</evidence>
<organism evidence="2 3">
    <name type="scientific">Geothrix limicola</name>
    <dbReference type="NCBI Taxonomy" id="2927978"/>
    <lineage>
        <taxon>Bacteria</taxon>
        <taxon>Pseudomonadati</taxon>
        <taxon>Acidobacteriota</taxon>
        <taxon>Holophagae</taxon>
        <taxon>Holophagales</taxon>
        <taxon>Holophagaceae</taxon>
        <taxon>Geothrix</taxon>
    </lineage>
</organism>
<name>A0ABQ5QG63_9BACT</name>
<dbReference type="EMBL" id="BSDE01000003">
    <property type="protein sequence ID" value="GLH73380.1"/>
    <property type="molecule type" value="Genomic_DNA"/>
</dbReference>
<keyword evidence="3" id="KW-1185">Reference proteome</keyword>
<gene>
    <name evidence="2" type="ORF">GETHLI_18820</name>
</gene>
<accession>A0ABQ5QG63</accession>
<dbReference type="RefSeq" id="WP_285574389.1">
    <property type="nucleotide sequence ID" value="NZ_BSDE01000003.1"/>
</dbReference>
<comment type="caution">
    <text evidence="2">The sequence shown here is derived from an EMBL/GenBank/DDBJ whole genome shotgun (WGS) entry which is preliminary data.</text>
</comment>
<sequence>MRISHLTLVTAALALSPLTALNLPGIFQHAVTMTVSPDIPAAQGKVKFNKTDDGNVSINLEVKYLADPQKLQPPATTYVVWVSADKDSPAQNIGALKVDKDREGTLKSVTPLHAFQLFVTAEANGQIQTPAGTRLLWTEYNSN</sequence>
<dbReference type="Proteomes" id="UP001165069">
    <property type="component" value="Unassembled WGS sequence"/>
</dbReference>
<proteinExistence type="predicted"/>
<protein>
    <submittedName>
        <fullName evidence="2">Uncharacterized protein</fullName>
    </submittedName>
</protein>
<keyword evidence="1" id="KW-0732">Signal</keyword>